<evidence type="ECO:0000259" key="1">
    <source>
        <dbReference type="Pfam" id="PF07508"/>
    </source>
</evidence>
<feature type="domain" description="Recombinase" evidence="1">
    <location>
        <begin position="3"/>
        <end position="44"/>
    </location>
</feature>
<accession>A0ABW9JSH7</accession>
<reference evidence="2 3" key="1">
    <citation type="submission" date="2024-12" db="EMBL/GenBank/DDBJ databases">
        <authorList>
            <person name="Hu S."/>
        </authorList>
    </citation>
    <scope>NUCLEOTIDE SEQUENCE [LARGE SCALE GENOMIC DNA]</scope>
    <source>
        <strain evidence="2 3">P-25</strain>
    </source>
</reference>
<protein>
    <submittedName>
        <fullName evidence="2">Recombinase family protein</fullName>
    </submittedName>
</protein>
<keyword evidence="3" id="KW-1185">Reference proteome</keyword>
<evidence type="ECO:0000313" key="3">
    <source>
        <dbReference type="Proteomes" id="UP001517367"/>
    </source>
</evidence>
<dbReference type="Proteomes" id="UP001517367">
    <property type="component" value="Unassembled WGS sequence"/>
</dbReference>
<evidence type="ECO:0000313" key="2">
    <source>
        <dbReference type="EMBL" id="MFN0293907.1"/>
    </source>
</evidence>
<gene>
    <name evidence="2" type="ORF">E5L68_021200</name>
</gene>
<organism evidence="2 3">
    <name type="scientific">Pedobacter helvus</name>
    <dbReference type="NCBI Taxonomy" id="2563444"/>
    <lineage>
        <taxon>Bacteria</taxon>
        <taxon>Pseudomonadati</taxon>
        <taxon>Bacteroidota</taxon>
        <taxon>Sphingobacteriia</taxon>
        <taxon>Sphingobacteriales</taxon>
        <taxon>Sphingobacteriaceae</taxon>
        <taxon>Pedobacter</taxon>
    </lineage>
</organism>
<dbReference type="InterPro" id="IPR011109">
    <property type="entry name" value="DNA_bind_recombinase_dom"/>
</dbReference>
<dbReference type="InterPro" id="IPR038109">
    <property type="entry name" value="DNA_bind_recomb_sf"/>
</dbReference>
<dbReference type="RefSeq" id="WP_138729568.1">
    <property type="nucleotide sequence ID" value="NZ_SRMP02000052.1"/>
</dbReference>
<name>A0ABW9JSH7_9SPHI</name>
<proteinExistence type="predicted"/>
<sequence>MSVYCGKIFIPKYKDEPSQLVEGQHEPLISEKLFHEVQQAMDGRKQSRVQKYQHLKNCH</sequence>
<dbReference type="Pfam" id="PF07508">
    <property type="entry name" value="Recombinase"/>
    <property type="match status" value="1"/>
</dbReference>
<comment type="caution">
    <text evidence="2">The sequence shown here is derived from an EMBL/GenBank/DDBJ whole genome shotgun (WGS) entry which is preliminary data.</text>
</comment>
<dbReference type="EMBL" id="SRMP02000052">
    <property type="protein sequence ID" value="MFN0293907.1"/>
    <property type="molecule type" value="Genomic_DNA"/>
</dbReference>
<dbReference type="Gene3D" id="3.90.1750.20">
    <property type="entry name" value="Putative Large Serine Recombinase, Chain B, Domain 2"/>
    <property type="match status" value="1"/>
</dbReference>